<dbReference type="SUPFAM" id="SSF56349">
    <property type="entry name" value="DNA breaking-rejoining enzymes"/>
    <property type="match status" value="1"/>
</dbReference>
<accession>A0A6N9H7W9</accession>
<organism evidence="4 5">
    <name type="scientific">Brevibacterium rongguiense</name>
    <dbReference type="NCBI Taxonomy" id="2695267"/>
    <lineage>
        <taxon>Bacteria</taxon>
        <taxon>Bacillati</taxon>
        <taxon>Actinomycetota</taxon>
        <taxon>Actinomycetes</taxon>
        <taxon>Micrococcales</taxon>
        <taxon>Brevibacteriaceae</taxon>
        <taxon>Brevibacterium</taxon>
    </lineage>
</organism>
<dbReference type="InterPro" id="IPR002104">
    <property type="entry name" value="Integrase_catalytic"/>
</dbReference>
<dbReference type="Proteomes" id="UP000469215">
    <property type="component" value="Unassembled WGS sequence"/>
</dbReference>
<gene>
    <name evidence="4" type="ORF">GSY69_08465</name>
</gene>
<name>A0A6N9H7W9_9MICO</name>
<dbReference type="GO" id="GO:0015074">
    <property type="term" value="P:DNA integration"/>
    <property type="evidence" value="ECO:0007669"/>
    <property type="project" value="InterPro"/>
</dbReference>
<dbReference type="GO" id="GO:0003677">
    <property type="term" value="F:DNA binding"/>
    <property type="evidence" value="ECO:0007669"/>
    <property type="project" value="InterPro"/>
</dbReference>
<dbReference type="InterPro" id="IPR011010">
    <property type="entry name" value="DNA_brk_join_enz"/>
</dbReference>
<evidence type="ECO:0000256" key="2">
    <source>
        <dbReference type="SAM" id="MobiDB-lite"/>
    </source>
</evidence>
<evidence type="ECO:0000259" key="3">
    <source>
        <dbReference type="PROSITE" id="PS51898"/>
    </source>
</evidence>
<dbReference type="InterPro" id="IPR013762">
    <property type="entry name" value="Integrase-like_cat_sf"/>
</dbReference>
<evidence type="ECO:0000313" key="4">
    <source>
        <dbReference type="EMBL" id="MYM19995.1"/>
    </source>
</evidence>
<reference evidence="4 5" key="1">
    <citation type="submission" date="2020-01" db="EMBL/GenBank/DDBJ databases">
        <authorList>
            <person name="Deng T."/>
        </authorList>
    </citation>
    <scope>NUCLEOTIDE SEQUENCE [LARGE SCALE GENOMIC DNA]</scope>
    <source>
        <strain evidence="4 5">5221</strain>
    </source>
</reference>
<evidence type="ECO:0000313" key="5">
    <source>
        <dbReference type="Proteomes" id="UP000469215"/>
    </source>
</evidence>
<sequence>MTTACQRAGIDRITPHDLRHTAASLAVQAGAHLKVFQRMLEHATAAVTLDVYAALFDSDLGAVADAMEAAHSWAQFGHTPPRSERGRGTPRFRCSGVWPGPGYGCESRRGTRRLASWDGPGPGGVSPACSPGTRT</sequence>
<evidence type="ECO:0000256" key="1">
    <source>
        <dbReference type="ARBA" id="ARBA00023172"/>
    </source>
</evidence>
<feature type="region of interest" description="Disordered" evidence="2">
    <location>
        <begin position="107"/>
        <end position="135"/>
    </location>
</feature>
<dbReference type="PROSITE" id="PS51898">
    <property type="entry name" value="TYR_RECOMBINASE"/>
    <property type="match status" value="1"/>
</dbReference>
<dbReference type="EMBL" id="WWEQ01000032">
    <property type="protein sequence ID" value="MYM19995.1"/>
    <property type="molecule type" value="Genomic_DNA"/>
</dbReference>
<dbReference type="RefSeq" id="WP_160953422.1">
    <property type="nucleotide sequence ID" value="NZ_WWEQ01000032.1"/>
</dbReference>
<dbReference type="Pfam" id="PF00589">
    <property type="entry name" value="Phage_integrase"/>
    <property type="match status" value="1"/>
</dbReference>
<keyword evidence="5" id="KW-1185">Reference proteome</keyword>
<proteinExistence type="predicted"/>
<keyword evidence="1" id="KW-0233">DNA recombination</keyword>
<dbReference type="GO" id="GO:0006310">
    <property type="term" value="P:DNA recombination"/>
    <property type="evidence" value="ECO:0007669"/>
    <property type="project" value="UniProtKB-KW"/>
</dbReference>
<dbReference type="AlphaFoldDB" id="A0A6N9H7W9"/>
<comment type="caution">
    <text evidence="4">The sequence shown here is derived from an EMBL/GenBank/DDBJ whole genome shotgun (WGS) entry which is preliminary data.</text>
</comment>
<feature type="domain" description="Tyr recombinase" evidence="3">
    <location>
        <begin position="1"/>
        <end position="65"/>
    </location>
</feature>
<dbReference type="Gene3D" id="1.10.443.10">
    <property type="entry name" value="Intergrase catalytic core"/>
    <property type="match status" value="1"/>
</dbReference>
<protein>
    <submittedName>
        <fullName evidence="4">Tyrosine-type recombinase/integrase</fullName>
    </submittedName>
</protein>